<dbReference type="GO" id="GO:0016491">
    <property type="term" value="F:oxidoreductase activity"/>
    <property type="evidence" value="ECO:0007669"/>
    <property type="project" value="InterPro"/>
</dbReference>
<evidence type="ECO:0000256" key="2">
    <source>
        <dbReference type="ARBA" id="ARBA00022748"/>
    </source>
</evidence>
<dbReference type="InterPro" id="IPR050553">
    <property type="entry name" value="Thioredoxin_ResA/DsbE_sf"/>
</dbReference>
<keyword evidence="2" id="KW-0201">Cytochrome c-type biogenesis</keyword>
<comment type="subcellular location">
    <subcellularLocation>
        <location evidence="1">Cell envelope</location>
    </subcellularLocation>
</comment>
<evidence type="ECO:0000256" key="4">
    <source>
        <dbReference type="SAM" id="SignalP"/>
    </source>
</evidence>
<dbReference type="PANTHER" id="PTHR42852">
    <property type="entry name" value="THIOL:DISULFIDE INTERCHANGE PROTEIN DSBE"/>
    <property type="match status" value="1"/>
</dbReference>
<keyword evidence="4" id="KW-0732">Signal</keyword>
<dbReference type="Pfam" id="PF08534">
    <property type="entry name" value="Redoxin"/>
    <property type="match status" value="1"/>
</dbReference>
<feature type="chain" id="PRO_5009260652" evidence="4">
    <location>
        <begin position="25"/>
        <end position="213"/>
    </location>
</feature>
<name>A0A1H1T0L6_9ACTN</name>
<dbReference type="InterPro" id="IPR017937">
    <property type="entry name" value="Thioredoxin_CS"/>
</dbReference>
<dbReference type="SUPFAM" id="SSF52833">
    <property type="entry name" value="Thioredoxin-like"/>
    <property type="match status" value="1"/>
</dbReference>
<dbReference type="Gene3D" id="3.40.30.10">
    <property type="entry name" value="Glutaredoxin"/>
    <property type="match status" value="1"/>
</dbReference>
<gene>
    <name evidence="6" type="ORF">SAMN04489812_2205</name>
</gene>
<evidence type="ECO:0000259" key="5">
    <source>
        <dbReference type="PROSITE" id="PS51352"/>
    </source>
</evidence>
<dbReference type="PANTHER" id="PTHR42852:SF13">
    <property type="entry name" value="PROTEIN DIPZ"/>
    <property type="match status" value="1"/>
</dbReference>
<dbReference type="InterPro" id="IPR036249">
    <property type="entry name" value="Thioredoxin-like_sf"/>
</dbReference>
<evidence type="ECO:0000256" key="1">
    <source>
        <dbReference type="ARBA" id="ARBA00004196"/>
    </source>
</evidence>
<dbReference type="InterPro" id="IPR013740">
    <property type="entry name" value="Redoxin"/>
</dbReference>
<dbReference type="GO" id="GO:0017004">
    <property type="term" value="P:cytochrome complex assembly"/>
    <property type="evidence" value="ECO:0007669"/>
    <property type="project" value="UniProtKB-KW"/>
</dbReference>
<evidence type="ECO:0000256" key="3">
    <source>
        <dbReference type="SAM" id="MobiDB-lite"/>
    </source>
</evidence>
<protein>
    <submittedName>
        <fullName evidence="6">Thiol-disulfide isomerase or thioredoxin</fullName>
    </submittedName>
</protein>
<dbReference type="PROSITE" id="PS51352">
    <property type="entry name" value="THIOREDOXIN_2"/>
    <property type="match status" value="1"/>
</dbReference>
<dbReference type="AlphaFoldDB" id="A0A1H1T0L6"/>
<feature type="region of interest" description="Disordered" evidence="3">
    <location>
        <begin position="27"/>
        <end position="73"/>
    </location>
</feature>
<organism evidence="6 7">
    <name type="scientific">Microlunatus soli</name>
    <dbReference type="NCBI Taxonomy" id="630515"/>
    <lineage>
        <taxon>Bacteria</taxon>
        <taxon>Bacillati</taxon>
        <taxon>Actinomycetota</taxon>
        <taxon>Actinomycetes</taxon>
        <taxon>Propionibacteriales</taxon>
        <taxon>Propionibacteriaceae</taxon>
        <taxon>Microlunatus</taxon>
    </lineage>
</organism>
<sequence>MMPAARPAAVAAGLLILLTTGCSALSPSATPGTTPSAQPPGASTSSDPSLAAAKKQAGIADCPTSDADAQAQPDGLPAVTLPCLGGGRSVNLAGLRGTPTVINIWAQWCGPCRQEAPHLRAVAERADNKINFLGIDYDDPDPAAAIDYAGRAKWSYPQLQDQQKSIKPGLRILGPPQTLFIDESGRIAYRHNGPITSDRELIDAIDDHLGVRL</sequence>
<dbReference type="PROSITE" id="PS51257">
    <property type="entry name" value="PROKAR_LIPOPROTEIN"/>
    <property type="match status" value="1"/>
</dbReference>
<feature type="compositionally biased region" description="Polar residues" evidence="3">
    <location>
        <begin position="27"/>
        <end position="48"/>
    </location>
</feature>
<dbReference type="EMBL" id="LT629772">
    <property type="protein sequence ID" value="SDS53714.1"/>
    <property type="molecule type" value="Genomic_DNA"/>
</dbReference>
<dbReference type="GO" id="GO:0016853">
    <property type="term" value="F:isomerase activity"/>
    <property type="evidence" value="ECO:0007669"/>
    <property type="project" value="UniProtKB-KW"/>
</dbReference>
<dbReference type="Proteomes" id="UP000199103">
    <property type="component" value="Chromosome I"/>
</dbReference>
<feature type="domain" description="Thioredoxin" evidence="5">
    <location>
        <begin position="70"/>
        <end position="210"/>
    </location>
</feature>
<dbReference type="CDD" id="cd02966">
    <property type="entry name" value="TlpA_like_family"/>
    <property type="match status" value="1"/>
</dbReference>
<evidence type="ECO:0000313" key="7">
    <source>
        <dbReference type="Proteomes" id="UP000199103"/>
    </source>
</evidence>
<dbReference type="RefSeq" id="WP_231920288.1">
    <property type="nucleotide sequence ID" value="NZ_LT629772.1"/>
</dbReference>
<reference evidence="6 7" key="1">
    <citation type="submission" date="2016-10" db="EMBL/GenBank/DDBJ databases">
        <authorList>
            <person name="de Groot N.N."/>
        </authorList>
    </citation>
    <scope>NUCLEOTIDE SEQUENCE [LARGE SCALE GENOMIC DNA]</scope>
    <source>
        <strain evidence="6 7">DSM 21800</strain>
    </source>
</reference>
<keyword evidence="7" id="KW-1185">Reference proteome</keyword>
<dbReference type="GO" id="GO:0030313">
    <property type="term" value="C:cell envelope"/>
    <property type="evidence" value="ECO:0007669"/>
    <property type="project" value="UniProtKB-SubCell"/>
</dbReference>
<evidence type="ECO:0000313" key="6">
    <source>
        <dbReference type="EMBL" id="SDS53714.1"/>
    </source>
</evidence>
<feature type="signal peptide" evidence="4">
    <location>
        <begin position="1"/>
        <end position="24"/>
    </location>
</feature>
<accession>A0A1H1T0L6</accession>
<dbReference type="PROSITE" id="PS00194">
    <property type="entry name" value="THIOREDOXIN_1"/>
    <property type="match status" value="1"/>
</dbReference>
<keyword evidence="6" id="KW-0413">Isomerase</keyword>
<dbReference type="STRING" id="630515.SAMN04489812_2205"/>
<proteinExistence type="predicted"/>
<dbReference type="InterPro" id="IPR013766">
    <property type="entry name" value="Thioredoxin_domain"/>
</dbReference>